<protein>
    <submittedName>
        <fullName evidence="2">Uncharacterized protein</fullName>
    </submittedName>
</protein>
<keyword evidence="1" id="KW-0812">Transmembrane</keyword>
<dbReference type="Proteomes" id="UP001148838">
    <property type="component" value="Unassembled WGS sequence"/>
</dbReference>
<keyword evidence="1" id="KW-1133">Transmembrane helix</keyword>
<feature type="transmembrane region" description="Helical" evidence="1">
    <location>
        <begin position="109"/>
        <end position="130"/>
    </location>
</feature>
<accession>A0ABQ8T626</accession>
<keyword evidence="3" id="KW-1185">Reference proteome</keyword>
<evidence type="ECO:0000313" key="3">
    <source>
        <dbReference type="Proteomes" id="UP001148838"/>
    </source>
</evidence>
<dbReference type="PANTHER" id="PTHR47027">
    <property type="entry name" value="REVERSE TRANSCRIPTASE DOMAIN-CONTAINING PROTEIN"/>
    <property type="match status" value="1"/>
</dbReference>
<sequence>MALPVVMYGSEAWVLKEKEKSKIQAAEMSFLRAVKGCTREKYIRNEKIREEIKVQPFLQQIEEHRCNWVEHLGRLTEDRIPKMAMTYRPRGRRTIGRPKNAGLNRYDRMWSLLSLLLVLATVTAGNYPVLDVATTMRMLLVPVDTKVGSAIYRLRGTDSDFDYPLQFEFIGIGNSRRREQTCIQTLQYRVRSTCTEVVFTLREHELPTHGRADFTTAIVTLFDVVVVVIIIIIITIIIIIIIIIANEIDSRSFLIK</sequence>
<comment type="caution">
    <text evidence="2">The sequence shown here is derived from an EMBL/GenBank/DDBJ whole genome shotgun (WGS) entry which is preliminary data.</text>
</comment>
<name>A0ABQ8T626_PERAM</name>
<keyword evidence="1" id="KW-0472">Membrane</keyword>
<dbReference type="PANTHER" id="PTHR47027:SF25">
    <property type="entry name" value="REVERSE TRANSCRIPTASE DOMAIN-CONTAINING PROTEIN"/>
    <property type="match status" value="1"/>
</dbReference>
<dbReference type="EMBL" id="JAJSOF020000015">
    <property type="protein sequence ID" value="KAJ4441939.1"/>
    <property type="molecule type" value="Genomic_DNA"/>
</dbReference>
<reference evidence="2 3" key="1">
    <citation type="journal article" date="2022" name="Allergy">
        <title>Genome assembly and annotation of Periplaneta americana reveal a comprehensive cockroach allergen profile.</title>
        <authorList>
            <person name="Wang L."/>
            <person name="Xiong Q."/>
            <person name="Saelim N."/>
            <person name="Wang L."/>
            <person name="Nong W."/>
            <person name="Wan A.T."/>
            <person name="Shi M."/>
            <person name="Liu X."/>
            <person name="Cao Q."/>
            <person name="Hui J.H.L."/>
            <person name="Sookrung N."/>
            <person name="Leung T.F."/>
            <person name="Tungtrongchitr A."/>
            <person name="Tsui S.K.W."/>
        </authorList>
    </citation>
    <scope>NUCLEOTIDE SEQUENCE [LARGE SCALE GENOMIC DNA]</scope>
    <source>
        <strain evidence="2">PWHHKU_190912</strain>
    </source>
</reference>
<gene>
    <name evidence="2" type="ORF">ANN_11802</name>
</gene>
<organism evidence="2 3">
    <name type="scientific">Periplaneta americana</name>
    <name type="common">American cockroach</name>
    <name type="synonym">Blatta americana</name>
    <dbReference type="NCBI Taxonomy" id="6978"/>
    <lineage>
        <taxon>Eukaryota</taxon>
        <taxon>Metazoa</taxon>
        <taxon>Ecdysozoa</taxon>
        <taxon>Arthropoda</taxon>
        <taxon>Hexapoda</taxon>
        <taxon>Insecta</taxon>
        <taxon>Pterygota</taxon>
        <taxon>Neoptera</taxon>
        <taxon>Polyneoptera</taxon>
        <taxon>Dictyoptera</taxon>
        <taxon>Blattodea</taxon>
        <taxon>Blattoidea</taxon>
        <taxon>Blattidae</taxon>
        <taxon>Blattinae</taxon>
        <taxon>Periplaneta</taxon>
    </lineage>
</organism>
<feature type="transmembrane region" description="Helical" evidence="1">
    <location>
        <begin position="224"/>
        <end position="246"/>
    </location>
</feature>
<evidence type="ECO:0000256" key="1">
    <source>
        <dbReference type="SAM" id="Phobius"/>
    </source>
</evidence>
<proteinExistence type="predicted"/>
<evidence type="ECO:0000313" key="2">
    <source>
        <dbReference type="EMBL" id="KAJ4441939.1"/>
    </source>
</evidence>